<accession>A0AAV6QIR3</accession>
<sequence>MTGSLDDQSGGKKLLESDFEEQEAAERGEPDKKKGVAVVVGVFYRSLTFSGL</sequence>
<dbReference type="EMBL" id="JAGKHQ010000017">
    <property type="protein sequence ID" value="KAG7490236.1"/>
    <property type="molecule type" value="Genomic_DNA"/>
</dbReference>
<keyword evidence="3" id="KW-1185">Reference proteome</keyword>
<protein>
    <submittedName>
        <fullName evidence="2">Uncharacterized protein</fullName>
    </submittedName>
</protein>
<evidence type="ECO:0000256" key="1">
    <source>
        <dbReference type="SAM" id="MobiDB-lite"/>
    </source>
</evidence>
<evidence type="ECO:0000313" key="3">
    <source>
        <dbReference type="Proteomes" id="UP000693946"/>
    </source>
</evidence>
<name>A0AAV6QIR3_SOLSE</name>
<comment type="caution">
    <text evidence="2">The sequence shown here is derived from an EMBL/GenBank/DDBJ whole genome shotgun (WGS) entry which is preliminary data.</text>
</comment>
<evidence type="ECO:0000313" key="2">
    <source>
        <dbReference type="EMBL" id="KAG7490236.1"/>
    </source>
</evidence>
<organism evidence="2 3">
    <name type="scientific">Solea senegalensis</name>
    <name type="common">Senegalese sole</name>
    <dbReference type="NCBI Taxonomy" id="28829"/>
    <lineage>
        <taxon>Eukaryota</taxon>
        <taxon>Metazoa</taxon>
        <taxon>Chordata</taxon>
        <taxon>Craniata</taxon>
        <taxon>Vertebrata</taxon>
        <taxon>Euteleostomi</taxon>
        <taxon>Actinopterygii</taxon>
        <taxon>Neopterygii</taxon>
        <taxon>Teleostei</taxon>
        <taxon>Neoteleostei</taxon>
        <taxon>Acanthomorphata</taxon>
        <taxon>Carangaria</taxon>
        <taxon>Pleuronectiformes</taxon>
        <taxon>Pleuronectoidei</taxon>
        <taxon>Soleidae</taxon>
        <taxon>Solea</taxon>
    </lineage>
</organism>
<dbReference type="Proteomes" id="UP000693946">
    <property type="component" value="Linkage Group LG5"/>
</dbReference>
<proteinExistence type="predicted"/>
<dbReference type="AlphaFoldDB" id="A0AAV6QIR3"/>
<gene>
    <name evidence="2" type="ORF">JOB18_030711</name>
</gene>
<reference evidence="2 3" key="1">
    <citation type="journal article" date="2021" name="Sci. Rep.">
        <title>Chromosome anchoring in Senegalese sole (Solea senegalensis) reveals sex-associated markers and genome rearrangements in flatfish.</title>
        <authorList>
            <person name="Guerrero-Cozar I."/>
            <person name="Gomez-Garrido J."/>
            <person name="Berbel C."/>
            <person name="Martinez-Blanch J.F."/>
            <person name="Alioto T."/>
            <person name="Claros M.G."/>
            <person name="Gagnaire P.A."/>
            <person name="Manchado M."/>
        </authorList>
    </citation>
    <scope>NUCLEOTIDE SEQUENCE [LARGE SCALE GENOMIC DNA]</scope>
    <source>
        <strain evidence="2">Sse05_10M</strain>
    </source>
</reference>
<feature type="region of interest" description="Disordered" evidence="1">
    <location>
        <begin position="1"/>
        <end position="32"/>
    </location>
</feature>